<keyword evidence="1" id="KW-0808">Transferase</keyword>
<dbReference type="RefSeq" id="WP_343925761.1">
    <property type="nucleotide sequence ID" value="NZ_BAAAIR010000047.1"/>
</dbReference>
<protein>
    <submittedName>
        <fullName evidence="4">HipA domain-containing protein</fullName>
    </submittedName>
</protein>
<keyword evidence="2" id="KW-0418">Kinase</keyword>
<accession>A0ABW0FEJ7</accession>
<evidence type="ECO:0000259" key="3">
    <source>
        <dbReference type="Pfam" id="PF07804"/>
    </source>
</evidence>
<keyword evidence="5" id="KW-1185">Reference proteome</keyword>
<reference evidence="5" key="1">
    <citation type="journal article" date="2019" name="Int. J. Syst. Evol. Microbiol.">
        <title>The Global Catalogue of Microorganisms (GCM) 10K type strain sequencing project: providing services to taxonomists for standard genome sequencing and annotation.</title>
        <authorList>
            <consortium name="The Broad Institute Genomics Platform"/>
            <consortium name="The Broad Institute Genome Sequencing Center for Infectious Disease"/>
            <person name="Wu L."/>
            <person name="Ma J."/>
        </authorList>
    </citation>
    <scope>NUCLEOTIDE SEQUENCE [LARGE SCALE GENOMIC DNA]</scope>
    <source>
        <strain evidence="5">CGMCC 1.16455</strain>
    </source>
</reference>
<proteinExistence type="predicted"/>
<dbReference type="Proteomes" id="UP001595937">
    <property type="component" value="Unassembled WGS sequence"/>
</dbReference>
<sequence>MSSFSALPYWERVDVSHWQIIAPEQSGTHETTWIANPSGRGEETANWLHKNTTVNEHFEQGEDWAEVIASRVGAELGVPLAETRLCLRDGRRGSLSRDVRQAQYDLVGGHLALEDCRSVTDYFPHFEREPAVDPNRPDVRRPGHSLSNIRRALADCEPPPEFSGPVEMDAFDVFAGYLLFDALVANRDRHEENWSVLRPRLRDRSPLLCPSYDHSSSLGFAETPEKLRRRSEGAALRSWAEKGTAWRFEHMKKPLSLVALAGDALRISSPAARVHWTERLDAMQLTPVTDPIEQGLIPEMSEPTITFVIALLTLNLERTRHELGQRL</sequence>
<dbReference type="GeneID" id="303298672"/>
<organism evidence="4 5">
    <name type="scientific">Brachybacterium tyrofermentans</name>
    <dbReference type="NCBI Taxonomy" id="47848"/>
    <lineage>
        <taxon>Bacteria</taxon>
        <taxon>Bacillati</taxon>
        <taxon>Actinomycetota</taxon>
        <taxon>Actinomycetes</taxon>
        <taxon>Micrococcales</taxon>
        <taxon>Dermabacteraceae</taxon>
        <taxon>Brachybacterium</taxon>
    </lineage>
</organism>
<evidence type="ECO:0000256" key="1">
    <source>
        <dbReference type="ARBA" id="ARBA00022679"/>
    </source>
</evidence>
<evidence type="ECO:0000313" key="5">
    <source>
        <dbReference type="Proteomes" id="UP001595937"/>
    </source>
</evidence>
<evidence type="ECO:0000313" key="4">
    <source>
        <dbReference type="EMBL" id="MFC5297118.1"/>
    </source>
</evidence>
<dbReference type="Pfam" id="PF07804">
    <property type="entry name" value="HipA_C"/>
    <property type="match status" value="1"/>
</dbReference>
<name>A0ABW0FEJ7_9MICO</name>
<evidence type="ECO:0000256" key="2">
    <source>
        <dbReference type="ARBA" id="ARBA00022777"/>
    </source>
</evidence>
<dbReference type="Gene3D" id="1.10.1070.20">
    <property type="match status" value="1"/>
</dbReference>
<dbReference type="EMBL" id="JBHSLN010000019">
    <property type="protein sequence ID" value="MFC5297118.1"/>
    <property type="molecule type" value="Genomic_DNA"/>
</dbReference>
<feature type="domain" description="HipA-like C-terminal" evidence="3">
    <location>
        <begin position="40"/>
        <end position="222"/>
    </location>
</feature>
<comment type="caution">
    <text evidence="4">The sequence shown here is derived from an EMBL/GenBank/DDBJ whole genome shotgun (WGS) entry which is preliminary data.</text>
</comment>
<dbReference type="InterPro" id="IPR012893">
    <property type="entry name" value="HipA-like_C"/>
</dbReference>
<gene>
    <name evidence="4" type="ORF">ACFPK8_06305</name>
</gene>